<dbReference type="Proteomes" id="UP000229191">
    <property type="component" value="Unassembled WGS sequence"/>
</dbReference>
<dbReference type="Pfam" id="PF09136">
    <property type="entry name" value="Glucodextran_B"/>
    <property type="match status" value="1"/>
</dbReference>
<evidence type="ECO:0000313" key="3">
    <source>
        <dbReference type="Proteomes" id="UP000229191"/>
    </source>
</evidence>
<evidence type="ECO:0000256" key="1">
    <source>
        <dbReference type="SAM" id="Phobius"/>
    </source>
</evidence>
<dbReference type="Gene3D" id="2.60.40.10">
    <property type="entry name" value="Immunoglobulins"/>
    <property type="match status" value="2"/>
</dbReference>
<accession>A0A2M7BNV9</accession>
<organism evidence="2 3">
    <name type="scientific">Candidatus Shapirobacteria bacterium CG03_land_8_20_14_0_80_35_14</name>
    <dbReference type="NCBI Taxonomy" id="1974878"/>
    <lineage>
        <taxon>Bacteria</taxon>
        <taxon>Candidatus Shapironibacteriota</taxon>
    </lineage>
</organism>
<keyword evidence="1" id="KW-0472">Membrane</keyword>
<reference evidence="3" key="1">
    <citation type="submission" date="2017-09" db="EMBL/GenBank/DDBJ databases">
        <title>Depth-based differentiation of microbial function through sediment-hosted aquifers and enrichment of novel symbionts in the deep terrestrial subsurface.</title>
        <authorList>
            <person name="Probst A.J."/>
            <person name="Ladd B."/>
            <person name="Jarett J.K."/>
            <person name="Geller-Mcgrath D.E."/>
            <person name="Sieber C.M.K."/>
            <person name="Emerson J.B."/>
            <person name="Anantharaman K."/>
            <person name="Thomas B.C."/>
            <person name="Malmstrom R."/>
            <person name="Stieglmeier M."/>
            <person name="Klingl A."/>
            <person name="Woyke T."/>
            <person name="Ryan C.M."/>
            <person name="Banfield J.F."/>
        </authorList>
    </citation>
    <scope>NUCLEOTIDE SEQUENCE [LARGE SCALE GENOMIC DNA]</scope>
</reference>
<gene>
    <name evidence="2" type="ORF">COS53_03080</name>
</gene>
<proteinExistence type="predicted"/>
<keyword evidence="1" id="KW-0812">Transmembrane</keyword>
<sequence>MAKFYSSRLEKKEDEEITKKTVVMGVVTILVLIMVLVFGLPFLIKVSVLLGEVKNKNAKEQIEKIMPPLPPRLIVNYEATNSAIISVFGLAEATSKVKLLKNDVSLGEVVTQISGEFVFTNISLDEGENQLAAFASSEKSGSSEMSKVVTIIYDKVAPPLTMTNPSEDSLKVDVADFDVVGQSEKDVSVTVNNRYAMVDDTGKFKIKFQLNAGKNDIEVVVRDLAGNETKKKISITFEF</sequence>
<keyword evidence="1" id="KW-1133">Transmembrane helix</keyword>
<dbReference type="InterPro" id="IPR013783">
    <property type="entry name" value="Ig-like_fold"/>
</dbReference>
<dbReference type="AlphaFoldDB" id="A0A2M7BNV9"/>
<evidence type="ECO:0008006" key="4">
    <source>
        <dbReference type="Google" id="ProtNLM"/>
    </source>
</evidence>
<name>A0A2M7BNV9_9BACT</name>
<evidence type="ECO:0000313" key="2">
    <source>
        <dbReference type="EMBL" id="PIV07155.1"/>
    </source>
</evidence>
<comment type="caution">
    <text evidence="2">The sequence shown here is derived from an EMBL/GenBank/DDBJ whole genome shotgun (WGS) entry which is preliminary data.</text>
</comment>
<dbReference type="EMBL" id="PEVB01000083">
    <property type="protein sequence ID" value="PIV07155.1"/>
    <property type="molecule type" value="Genomic_DNA"/>
</dbReference>
<protein>
    <recommendedName>
        <fullName evidence="4">Bacterial Ig-like domain-containing protein</fullName>
    </recommendedName>
</protein>
<feature type="transmembrane region" description="Helical" evidence="1">
    <location>
        <begin position="21"/>
        <end position="44"/>
    </location>
</feature>